<comment type="caution">
    <text evidence="4">The sequence shown here is derived from an EMBL/GenBank/DDBJ whole genome shotgun (WGS) entry which is preliminary data.</text>
</comment>
<dbReference type="GO" id="GO:0016787">
    <property type="term" value="F:hydrolase activity"/>
    <property type="evidence" value="ECO:0007669"/>
    <property type="project" value="UniProtKB-KW"/>
</dbReference>
<feature type="domain" description="Thioesterase TesA-like" evidence="3">
    <location>
        <begin position="19"/>
        <end position="242"/>
    </location>
</feature>
<dbReference type="Proteomes" id="UP000618795">
    <property type="component" value="Unassembled WGS sequence"/>
</dbReference>
<dbReference type="SUPFAM" id="SSF53474">
    <property type="entry name" value="alpha/beta-Hydrolases"/>
    <property type="match status" value="1"/>
</dbReference>
<dbReference type="InterPro" id="IPR001031">
    <property type="entry name" value="Thioesterase"/>
</dbReference>
<dbReference type="GO" id="GO:0008610">
    <property type="term" value="P:lipid biosynthetic process"/>
    <property type="evidence" value="ECO:0007669"/>
    <property type="project" value="TreeGrafter"/>
</dbReference>
<proteinExistence type="inferred from homology"/>
<accession>A0A918I9G9</accession>
<comment type="similarity">
    <text evidence="1">Belongs to the thioesterase family.</text>
</comment>
<dbReference type="InterPro" id="IPR029058">
    <property type="entry name" value="AB_hydrolase_fold"/>
</dbReference>
<sequence>MDEWIRRFHHAPDAPARLLCFPHAGGAAAAYHALSAAVAGPLEPSVVQYPGRHDRLTEPFAERIDQVVDAVLDALPADPAGRPLALFGHSMGALMAFETARALQARGRTPAALFVSGRGGPSLPLVTRWTGVPSDDDLLAELRLLAGTDDSLLVDPMLLELALPVLRADYAMLSAYSYRPGPRLRCPVVALTGDADPRVPVAEVPAWQQEAEGAFTTHVLPGGHFYLDDHLPYVTEVLTSLFAHA</sequence>
<evidence type="ECO:0000313" key="4">
    <source>
        <dbReference type="EMBL" id="GGU87861.1"/>
    </source>
</evidence>
<dbReference type="InterPro" id="IPR012223">
    <property type="entry name" value="TEII"/>
</dbReference>
<dbReference type="SMART" id="SM00824">
    <property type="entry name" value="PKS_TE"/>
    <property type="match status" value="1"/>
</dbReference>
<dbReference type="InterPro" id="IPR020802">
    <property type="entry name" value="TesA-like"/>
</dbReference>
<dbReference type="PANTHER" id="PTHR11487:SF0">
    <property type="entry name" value="S-ACYL FATTY ACID SYNTHASE THIOESTERASE, MEDIUM CHAIN"/>
    <property type="match status" value="1"/>
</dbReference>
<dbReference type="Gene3D" id="3.40.50.1820">
    <property type="entry name" value="alpha/beta hydrolase"/>
    <property type="match status" value="1"/>
</dbReference>
<evidence type="ECO:0000256" key="1">
    <source>
        <dbReference type="ARBA" id="ARBA00007169"/>
    </source>
</evidence>
<reference evidence="4" key="2">
    <citation type="submission" date="2020-09" db="EMBL/GenBank/DDBJ databases">
        <authorList>
            <person name="Sun Q."/>
            <person name="Ohkuma M."/>
        </authorList>
    </citation>
    <scope>NUCLEOTIDE SEQUENCE</scope>
    <source>
        <strain evidence="4">JCM 4369</strain>
    </source>
</reference>
<evidence type="ECO:0000259" key="3">
    <source>
        <dbReference type="SMART" id="SM00824"/>
    </source>
</evidence>
<dbReference type="Pfam" id="PF00975">
    <property type="entry name" value="Thioesterase"/>
    <property type="match status" value="1"/>
</dbReference>
<gene>
    <name evidence="4" type="ORF">GCM10010260_21780</name>
</gene>
<dbReference type="RefSeq" id="WP_191872843.1">
    <property type="nucleotide sequence ID" value="NZ_BMTD01000003.1"/>
</dbReference>
<evidence type="ECO:0000256" key="2">
    <source>
        <dbReference type="ARBA" id="ARBA00022801"/>
    </source>
</evidence>
<name>A0A918I9G9_9ACTN</name>
<reference evidence="4" key="1">
    <citation type="journal article" date="2014" name="Int. J. Syst. Evol. Microbiol.">
        <title>Complete genome sequence of Corynebacterium casei LMG S-19264T (=DSM 44701T), isolated from a smear-ripened cheese.</title>
        <authorList>
            <consortium name="US DOE Joint Genome Institute (JGI-PGF)"/>
            <person name="Walter F."/>
            <person name="Albersmeier A."/>
            <person name="Kalinowski J."/>
            <person name="Ruckert C."/>
        </authorList>
    </citation>
    <scope>NUCLEOTIDE SEQUENCE</scope>
    <source>
        <strain evidence="4">JCM 4369</strain>
    </source>
</reference>
<evidence type="ECO:0000313" key="5">
    <source>
        <dbReference type="Proteomes" id="UP000618795"/>
    </source>
</evidence>
<protein>
    <submittedName>
        <fullName evidence="4">Thioesterase</fullName>
    </submittedName>
</protein>
<keyword evidence="2" id="KW-0378">Hydrolase</keyword>
<keyword evidence="5" id="KW-1185">Reference proteome</keyword>
<dbReference type="EMBL" id="BMTD01000003">
    <property type="protein sequence ID" value="GGU87861.1"/>
    <property type="molecule type" value="Genomic_DNA"/>
</dbReference>
<dbReference type="AlphaFoldDB" id="A0A918I9G9"/>
<dbReference type="PANTHER" id="PTHR11487">
    <property type="entry name" value="THIOESTERASE"/>
    <property type="match status" value="1"/>
</dbReference>
<organism evidence="4 5">
    <name type="scientific">Streptomyces filipinensis</name>
    <dbReference type="NCBI Taxonomy" id="66887"/>
    <lineage>
        <taxon>Bacteria</taxon>
        <taxon>Bacillati</taxon>
        <taxon>Actinomycetota</taxon>
        <taxon>Actinomycetes</taxon>
        <taxon>Kitasatosporales</taxon>
        <taxon>Streptomycetaceae</taxon>
        <taxon>Streptomyces</taxon>
    </lineage>
</organism>